<dbReference type="AlphaFoldDB" id="A0A8H3E5I1"/>
<reference evidence="1" key="1">
    <citation type="submission" date="2021-01" db="EMBL/GenBank/DDBJ databases">
        <authorList>
            <person name="Kaushik A."/>
        </authorList>
    </citation>
    <scope>NUCLEOTIDE SEQUENCE</scope>
    <source>
        <strain evidence="1">AG5</strain>
    </source>
</reference>
<dbReference type="EMBL" id="CAJNJQ010002498">
    <property type="protein sequence ID" value="CAE7178054.1"/>
    <property type="molecule type" value="Genomic_DNA"/>
</dbReference>
<accession>A0A8H3E5I1</accession>
<sequence>MFGAIEYQHRQQGLPSLRTFLGGFGTISSNCQPPAKRNQANYGEGSSHNTAPAREYVYISDSSRSATPETEIKTETPEWMRARIAQLEAELDSARTSRDAAISEQDIISRAHQAEQNTCREAMEQKDAMLLREKAEQTRLRCKLAAMSARKSTPSNGNDVLWKQLADVKEALEQKLQPNGTALDDVKASIKTLESRLNRLESRWL</sequence>
<comment type="caution">
    <text evidence="1">The sequence shown here is derived from an EMBL/GenBank/DDBJ whole genome shotgun (WGS) entry which is preliminary data.</text>
</comment>
<proteinExistence type="predicted"/>
<evidence type="ECO:0000313" key="1">
    <source>
        <dbReference type="EMBL" id="CAE7178054.1"/>
    </source>
</evidence>
<name>A0A8H3E5I1_9AGAM</name>
<evidence type="ECO:0000313" key="2">
    <source>
        <dbReference type="Proteomes" id="UP000663827"/>
    </source>
</evidence>
<gene>
    <name evidence="1" type="ORF">RDB_LOCUS113877</name>
</gene>
<organism evidence="1 2">
    <name type="scientific">Rhizoctonia solani</name>
    <dbReference type="NCBI Taxonomy" id="456999"/>
    <lineage>
        <taxon>Eukaryota</taxon>
        <taxon>Fungi</taxon>
        <taxon>Dikarya</taxon>
        <taxon>Basidiomycota</taxon>
        <taxon>Agaricomycotina</taxon>
        <taxon>Agaricomycetes</taxon>
        <taxon>Cantharellales</taxon>
        <taxon>Ceratobasidiaceae</taxon>
        <taxon>Rhizoctonia</taxon>
    </lineage>
</organism>
<dbReference type="Proteomes" id="UP000663827">
    <property type="component" value="Unassembled WGS sequence"/>
</dbReference>
<protein>
    <submittedName>
        <fullName evidence="1">Uncharacterized protein</fullName>
    </submittedName>
</protein>